<organism evidence="2 3">
    <name type="scientific">Lentinula lateritia</name>
    <dbReference type="NCBI Taxonomy" id="40482"/>
    <lineage>
        <taxon>Eukaryota</taxon>
        <taxon>Fungi</taxon>
        <taxon>Dikarya</taxon>
        <taxon>Basidiomycota</taxon>
        <taxon>Agaricomycotina</taxon>
        <taxon>Agaricomycetes</taxon>
        <taxon>Agaricomycetidae</taxon>
        <taxon>Agaricales</taxon>
        <taxon>Marasmiineae</taxon>
        <taxon>Omphalotaceae</taxon>
        <taxon>Lentinula</taxon>
    </lineage>
</organism>
<dbReference type="EMBL" id="JANVFS010000002">
    <property type="protein sequence ID" value="KAJ4494851.1"/>
    <property type="molecule type" value="Genomic_DNA"/>
</dbReference>
<sequence length="181" mass="20783">MSTYTFPKNVFLNHDLRHNPDLFDAIITSVVVTGTPTNEGKNFHFCLSLVIGDESSVRFDPTPSYTDPVHPMRTNLVLEWKKMSIDSNTRDTDLFKVPVLRNDTAGVLCMQLFNDFKVNQYDFDGQGRGCRHWCASIFDILARLGVTEDVSSDFENWENKQYQKFGDMFPMPRICGTFYTA</sequence>
<dbReference type="AlphaFoldDB" id="A0A9W9B267"/>
<reference evidence="2" key="2">
    <citation type="journal article" date="2023" name="Proc. Natl. Acad. Sci. U.S.A.">
        <title>A global phylogenomic analysis of the shiitake genus Lentinula.</title>
        <authorList>
            <person name="Sierra-Patev S."/>
            <person name="Min B."/>
            <person name="Naranjo-Ortiz M."/>
            <person name="Looney B."/>
            <person name="Konkel Z."/>
            <person name="Slot J.C."/>
            <person name="Sakamoto Y."/>
            <person name="Steenwyk J.L."/>
            <person name="Rokas A."/>
            <person name="Carro J."/>
            <person name="Camarero S."/>
            <person name="Ferreira P."/>
            <person name="Molpeceres G."/>
            <person name="Ruiz-Duenas F.J."/>
            <person name="Serrano A."/>
            <person name="Henrissat B."/>
            <person name="Drula E."/>
            <person name="Hughes K.W."/>
            <person name="Mata J.L."/>
            <person name="Ishikawa N.K."/>
            <person name="Vargas-Isla R."/>
            <person name="Ushijima S."/>
            <person name="Smith C.A."/>
            <person name="Donoghue J."/>
            <person name="Ahrendt S."/>
            <person name="Andreopoulos W."/>
            <person name="He G."/>
            <person name="LaButti K."/>
            <person name="Lipzen A."/>
            <person name="Ng V."/>
            <person name="Riley R."/>
            <person name="Sandor L."/>
            <person name="Barry K."/>
            <person name="Martinez A.T."/>
            <person name="Xiao Y."/>
            <person name="Gibbons J.G."/>
            <person name="Terashima K."/>
            <person name="Grigoriev I.V."/>
            <person name="Hibbett D."/>
        </authorList>
    </citation>
    <scope>NUCLEOTIDE SEQUENCE</scope>
    <source>
        <strain evidence="2">Sp2 HRB7682 ss15</strain>
    </source>
</reference>
<protein>
    <recommendedName>
        <fullName evidence="1">DUF7770 domain-containing protein</fullName>
    </recommendedName>
</protein>
<dbReference type="InterPro" id="IPR056672">
    <property type="entry name" value="DUF7770"/>
</dbReference>
<evidence type="ECO:0000259" key="1">
    <source>
        <dbReference type="Pfam" id="PF24968"/>
    </source>
</evidence>
<feature type="domain" description="DUF7770" evidence="1">
    <location>
        <begin position="30"/>
        <end position="179"/>
    </location>
</feature>
<gene>
    <name evidence="2" type="ORF">C8J55DRAFT_554462</name>
</gene>
<dbReference type="Proteomes" id="UP001150238">
    <property type="component" value="Unassembled WGS sequence"/>
</dbReference>
<name>A0A9W9B267_9AGAR</name>
<evidence type="ECO:0000313" key="3">
    <source>
        <dbReference type="Proteomes" id="UP001150238"/>
    </source>
</evidence>
<dbReference type="Pfam" id="PF24968">
    <property type="entry name" value="DUF7770"/>
    <property type="match status" value="1"/>
</dbReference>
<accession>A0A9W9B267</accession>
<evidence type="ECO:0000313" key="2">
    <source>
        <dbReference type="EMBL" id="KAJ4494851.1"/>
    </source>
</evidence>
<proteinExistence type="predicted"/>
<comment type="caution">
    <text evidence="2">The sequence shown here is derived from an EMBL/GenBank/DDBJ whole genome shotgun (WGS) entry which is preliminary data.</text>
</comment>
<reference evidence="2" key="1">
    <citation type="submission" date="2022-08" db="EMBL/GenBank/DDBJ databases">
        <authorList>
            <consortium name="DOE Joint Genome Institute"/>
            <person name="Min B."/>
            <person name="Riley R."/>
            <person name="Sierra-Patev S."/>
            <person name="Naranjo-Ortiz M."/>
            <person name="Looney B."/>
            <person name="Konkel Z."/>
            <person name="Slot J.C."/>
            <person name="Sakamoto Y."/>
            <person name="Steenwyk J.L."/>
            <person name="Rokas A."/>
            <person name="Carro J."/>
            <person name="Camarero S."/>
            <person name="Ferreira P."/>
            <person name="Molpeceres G."/>
            <person name="Ruiz-Duenas F.J."/>
            <person name="Serrano A."/>
            <person name="Henrissat B."/>
            <person name="Drula E."/>
            <person name="Hughes K.W."/>
            <person name="Mata J.L."/>
            <person name="Ishikawa N.K."/>
            <person name="Vargas-Isla R."/>
            <person name="Ushijima S."/>
            <person name="Smith C.A."/>
            <person name="Ahrendt S."/>
            <person name="Andreopoulos W."/>
            <person name="He G."/>
            <person name="Labutti K."/>
            <person name="Lipzen A."/>
            <person name="Ng V."/>
            <person name="Sandor L."/>
            <person name="Barry K."/>
            <person name="Martinez A.T."/>
            <person name="Xiao Y."/>
            <person name="Gibbons J.G."/>
            <person name="Terashima K."/>
            <person name="Hibbett D.S."/>
            <person name="Grigoriev I.V."/>
        </authorList>
    </citation>
    <scope>NUCLEOTIDE SEQUENCE</scope>
    <source>
        <strain evidence="2">Sp2 HRB7682 ss15</strain>
    </source>
</reference>